<evidence type="ECO:0000259" key="1">
    <source>
        <dbReference type="Pfam" id="PF01497"/>
    </source>
</evidence>
<dbReference type="Pfam" id="PF01497">
    <property type="entry name" value="Peripla_BP_2"/>
    <property type="match status" value="1"/>
</dbReference>
<evidence type="ECO:0000313" key="2">
    <source>
        <dbReference type="EMBL" id="MXO92762.1"/>
    </source>
</evidence>
<dbReference type="Proteomes" id="UP000460626">
    <property type="component" value="Unassembled WGS sequence"/>
</dbReference>
<dbReference type="SUPFAM" id="SSF53807">
    <property type="entry name" value="Helical backbone' metal receptor"/>
    <property type="match status" value="1"/>
</dbReference>
<dbReference type="Gene3D" id="3.40.50.1980">
    <property type="entry name" value="Nitrogenase molybdenum iron protein domain"/>
    <property type="match status" value="1"/>
</dbReference>
<accession>A0A844ZZX1</accession>
<dbReference type="InterPro" id="IPR002491">
    <property type="entry name" value="ABC_transptr_periplasmic_BD"/>
</dbReference>
<dbReference type="AlphaFoldDB" id="A0A844ZZX1"/>
<organism evidence="2 3">
    <name type="scientific">Aurantiacibacter arachoides</name>
    <dbReference type="NCBI Taxonomy" id="1850444"/>
    <lineage>
        <taxon>Bacteria</taxon>
        <taxon>Pseudomonadati</taxon>
        <taxon>Pseudomonadota</taxon>
        <taxon>Alphaproteobacteria</taxon>
        <taxon>Sphingomonadales</taxon>
        <taxon>Erythrobacteraceae</taxon>
        <taxon>Aurantiacibacter</taxon>
    </lineage>
</organism>
<gene>
    <name evidence="2" type="ORF">GRI62_03955</name>
</gene>
<sequence length="261" mass="26793">MLLLAGGCAAAPPHFAGDRATIVSLNPCADAILAEVAAPGQLLAISHYSKDPAASSMEAGQAARFPATGGTAEEVIALAPDMVVADIFLAPATRAALEGAGIRVETVGIVSDLDQSLTQIRQLVALTGEGARGETLAARMTEAWEASAFDGPPIDTLLWQEGGIVPGEATLAANLLAHTGFALHSAARGLGQGAYLPLEQVLADPPELVLAAGDERMLSHPVLGRVDGLRYERLDGNLLFCGGPTIPRALARLRAIRAQAG</sequence>
<feature type="domain" description="Fe/B12 periplasmic-binding" evidence="1">
    <location>
        <begin position="22"/>
        <end position="214"/>
    </location>
</feature>
<protein>
    <submittedName>
        <fullName evidence="2">ABC transporter substrate-binding protein</fullName>
    </submittedName>
</protein>
<reference evidence="2 3" key="1">
    <citation type="submission" date="2019-12" db="EMBL/GenBank/DDBJ databases">
        <title>Genomic-based taxomic classification of the family Erythrobacteraceae.</title>
        <authorList>
            <person name="Xu L."/>
        </authorList>
    </citation>
    <scope>NUCLEOTIDE SEQUENCE [LARGE SCALE GENOMIC DNA]</scope>
    <source>
        <strain evidence="2 3">RC4-10-4</strain>
    </source>
</reference>
<proteinExistence type="predicted"/>
<dbReference type="OrthoDB" id="1632039at2"/>
<keyword evidence="3" id="KW-1185">Reference proteome</keyword>
<evidence type="ECO:0000313" key="3">
    <source>
        <dbReference type="Proteomes" id="UP000460626"/>
    </source>
</evidence>
<name>A0A844ZZX1_9SPHN</name>
<comment type="caution">
    <text evidence="2">The sequence shown here is derived from an EMBL/GenBank/DDBJ whole genome shotgun (WGS) entry which is preliminary data.</text>
</comment>
<dbReference type="EMBL" id="WTYH01000001">
    <property type="protein sequence ID" value="MXO92762.1"/>
    <property type="molecule type" value="Genomic_DNA"/>
</dbReference>